<accession>B3CI55</accession>
<organism evidence="1 2">
    <name type="scientific">Bacteroides intestinalis DSM 17393</name>
    <dbReference type="NCBI Taxonomy" id="471870"/>
    <lineage>
        <taxon>Bacteria</taxon>
        <taxon>Pseudomonadati</taxon>
        <taxon>Bacteroidota</taxon>
        <taxon>Bacteroidia</taxon>
        <taxon>Bacteroidales</taxon>
        <taxon>Bacteroidaceae</taxon>
        <taxon>Bacteroides</taxon>
    </lineage>
</organism>
<proteinExistence type="predicted"/>
<name>B3CI55_9BACE</name>
<dbReference type="Proteomes" id="UP000004596">
    <property type="component" value="Unassembled WGS sequence"/>
</dbReference>
<gene>
    <name evidence="1" type="ORF">BACINT_03141</name>
</gene>
<dbReference type="EMBL" id="ABJL02000008">
    <property type="protein sequence ID" value="EDV04014.1"/>
    <property type="molecule type" value="Genomic_DNA"/>
</dbReference>
<evidence type="ECO:0000313" key="2">
    <source>
        <dbReference type="Proteomes" id="UP000004596"/>
    </source>
</evidence>
<reference evidence="1 2" key="1">
    <citation type="submission" date="2008-04" db="EMBL/GenBank/DDBJ databases">
        <title>Draft genome sequence of Bacteroides intestinalis (DSM 17393).</title>
        <authorList>
            <person name="Sudarsanam P."/>
            <person name="Ley R."/>
            <person name="Guruge J."/>
            <person name="Turnbaugh P.J."/>
            <person name="Mahowald M."/>
            <person name="Liep D."/>
            <person name="Gordon J."/>
        </authorList>
    </citation>
    <scope>NUCLEOTIDE SEQUENCE [LARGE SCALE GENOMIC DNA]</scope>
    <source>
        <strain evidence="1 2">DSM 17393</strain>
    </source>
</reference>
<dbReference type="AlphaFoldDB" id="B3CI55"/>
<evidence type="ECO:0000313" key="1">
    <source>
        <dbReference type="EMBL" id="EDV04014.1"/>
    </source>
</evidence>
<reference evidence="1 2" key="2">
    <citation type="submission" date="2008-04" db="EMBL/GenBank/DDBJ databases">
        <authorList>
            <person name="Fulton L."/>
            <person name="Clifton S."/>
            <person name="Fulton B."/>
            <person name="Xu J."/>
            <person name="Minx P."/>
            <person name="Pepin K.H."/>
            <person name="Johnson M."/>
            <person name="Thiruvilangam P."/>
            <person name="Bhonagiri V."/>
            <person name="Nash W.E."/>
            <person name="Mardis E.R."/>
            <person name="Wilson R.K."/>
        </authorList>
    </citation>
    <scope>NUCLEOTIDE SEQUENCE [LARGE SCALE GENOMIC DNA]</scope>
    <source>
        <strain evidence="1 2">DSM 17393</strain>
    </source>
</reference>
<sequence length="363" mass="39255">MIIGIKGQHADTVVFGSHAHHSAGETYPDVAVFGTKDKVGSTLAFQFIGGNMGDFAGTGIYLFDAVVTVIEQCPYIPFPVGNHLIDEHAGQAVVDGISLLRHVESAGRTHEVFLIYNENTAETGGYPKLSVTVFKKAIRPIGVVAAGAVHYVIMYKLAFRRVVTTDAAIRSHPKLLFTVFVKMAYPVVGQRIFPVSHLVPGNVLFPIHKSGEANEAVGAAKPISSVRIAQHGIELVALPCSGNLRDRDMTQHTVMAEHGDTVIRTQPDVMLAVGKDGPDDIVRKGLEVSGVMNNVQQGLVLLIDVQTIIGAYQQLTVPVQCQRLDGVIMESIYPLRMPVGRGVFEKTSFCAYPDATTRGIFQE</sequence>
<protein>
    <submittedName>
        <fullName evidence="1">Uncharacterized protein</fullName>
    </submittedName>
</protein>
<comment type="caution">
    <text evidence="1">The sequence shown here is derived from an EMBL/GenBank/DDBJ whole genome shotgun (WGS) entry which is preliminary data.</text>
</comment>